<dbReference type="AlphaFoldDB" id="A0A7L3LNY8"/>
<keyword evidence="3" id="KW-1185">Reference proteome</keyword>
<evidence type="ECO:0000256" key="1">
    <source>
        <dbReference type="SAM" id="MobiDB-lite"/>
    </source>
</evidence>
<protein>
    <submittedName>
        <fullName evidence="2">BANK1 protein</fullName>
    </submittedName>
</protein>
<feature type="region of interest" description="Disordered" evidence="1">
    <location>
        <begin position="79"/>
        <end position="98"/>
    </location>
</feature>
<feature type="non-terminal residue" evidence="2">
    <location>
        <position position="1"/>
    </location>
</feature>
<dbReference type="GO" id="GO:0050869">
    <property type="term" value="P:negative regulation of B cell activation"/>
    <property type="evidence" value="ECO:0007669"/>
    <property type="project" value="TreeGrafter"/>
</dbReference>
<dbReference type="GO" id="GO:0005102">
    <property type="term" value="F:signaling receptor binding"/>
    <property type="evidence" value="ECO:0007669"/>
    <property type="project" value="TreeGrafter"/>
</dbReference>
<gene>
    <name evidence="2" type="primary">Bank1</name>
    <name evidence="2" type="ORF">TURVEL_R07802</name>
</gene>
<dbReference type="EMBL" id="VZTY01025113">
    <property type="protein sequence ID" value="NXU55939.1"/>
    <property type="molecule type" value="Genomic_DNA"/>
</dbReference>
<dbReference type="Proteomes" id="UP000582182">
    <property type="component" value="Unassembled WGS sequence"/>
</dbReference>
<evidence type="ECO:0000313" key="2">
    <source>
        <dbReference type="EMBL" id="NXU55939.1"/>
    </source>
</evidence>
<proteinExistence type="predicted"/>
<organism evidence="2 3">
    <name type="scientific">Turnix velox</name>
    <name type="common">Little buttonquail</name>
    <dbReference type="NCBI Taxonomy" id="2529409"/>
    <lineage>
        <taxon>Eukaryota</taxon>
        <taxon>Metazoa</taxon>
        <taxon>Chordata</taxon>
        <taxon>Craniata</taxon>
        <taxon>Vertebrata</taxon>
        <taxon>Euteleostomi</taxon>
        <taxon>Archelosauria</taxon>
        <taxon>Archosauria</taxon>
        <taxon>Dinosauria</taxon>
        <taxon>Saurischia</taxon>
        <taxon>Theropoda</taxon>
        <taxon>Coelurosauria</taxon>
        <taxon>Aves</taxon>
        <taxon>Neognathae</taxon>
        <taxon>Neoaves</taxon>
        <taxon>Charadriiformes</taxon>
        <taxon>Turnicidae</taxon>
        <taxon>Turnix</taxon>
    </lineage>
</organism>
<reference evidence="2 3" key="1">
    <citation type="submission" date="2019-09" db="EMBL/GenBank/DDBJ databases">
        <title>Bird 10,000 Genomes (B10K) Project - Family phase.</title>
        <authorList>
            <person name="Zhang G."/>
        </authorList>
    </citation>
    <scope>NUCLEOTIDE SEQUENCE [LARGE SCALE GENOMIC DNA]</scope>
    <source>
        <strain evidence="2">B10K-DU-029-46</strain>
    </source>
</reference>
<comment type="caution">
    <text evidence="2">The sequence shown here is derived from an EMBL/GenBank/DDBJ whole genome shotgun (WGS) entry which is preliminary data.</text>
</comment>
<feature type="non-terminal residue" evidence="2">
    <location>
        <position position="144"/>
    </location>
</feature>
<accession>A0A7L3LNY8</accession>
<evidence type="ECO:0000313" key="3">
    <source>
        <dbReference type="Proteomes" id="UP000582182"/>
    </source>
</evidence>
<dbReference type="OrthoDB" id="8192811at2759"/>
<dbReference type="PANTHER" id="PTHR16267:SF13">
    <property type="entry name" value="B-CELL SCAFFOLD PROTEIN WITH ANKYRIN REPEATS"/>
    <property type="match status" value="1"/>
</dbReference>
<dbReference type="GO" id="GO:0042113">
    <property type="term" value="P:B cell activation"/>
    <property type="evidence" value="ECO:0007669"/>
    <property type="project" value="TreeGrafter"/>
</dbReference>
<sequence length="144" mass="16349">EGDNEEENPYTLSQLDESLYNLILSEESRTKSRSFIVNRPPAPAPRPTCSSVQEENIPYIVQVFQQKATEVPSDRTYCHARKPAHSGHPEPVRGSSMKHSICAHQEEVIHLQEQVKKGTTSVDDVLDRFKQGQNENQRLQPAQQ</sequence>
<feature type="region of interest" description="Disordered" evidence="1">
    <location>
        <begin position="30"/>
        <end position="50"/>
    </location>
</feature>
<dbReference type="PANTHER" id="PTHR16267">
    <property type="entry name" value="BANK1/PIK3AP1 FAMILY MEMBER"/>
    <property type="match status" value="1"/>
</dbReference>
<name>A0A7L3LNY8_9CHAR</name>
<dbReference type="InterPro" id="IPR052446">
    <property type="entry name" value="B-cell_PI3K-Signaling_Adptrs"/>
</dbReference>
<dbReference type="GO" id="GO:1990782">
    <property type="term" value="F:protein tyrosine kinase binding"/>
    <property type="evidence" value="ECO:0007669"/>
    <property type="project" value="TreeGrafter"/>
</dbReference>
<dbReference type="GO" id="GO:0051898">
    <property type="term" value="P:negative regulation of phosphatidylinositol 3-kinase/protein kinase B signal transduction"/>
    <property type="evidence" value="ECO:0007669"/>
    <property type="project" value="TreeGrafter"/>
</dbReference>